<dbReference type="Gene3D" id="2.60.120.560">
    <property type="entry name" value="Exo-inulinase, domain 1"/>
    <property type="match status" value="1"/>
</dbReference>
<feature type="compositionally biased region" description="Polar residues" evidence="1">
    <location>
        <begin position="237"/>
        <end position="256"/>
    </location>
</feature>
<dbReference type="Proteomes" id="UP000006222">
    <property type="component" value="Unassembled WGS sequence"/>
</dbReference>
<proteinExistence type="predicted"/>
<evidence type="ECO:0000259" key="2">
    <source>
        <dbReference type="Pfam" id="PF06439"/>
    </source>
</evidence>
<evidence type="ECO:0000313" key="3">
    <source>
        <dbReference type="EMBL" id="EGF24094.1"/>
    </source>
</evidence>
<sequence length="326" mass="36499">MIGDMKTTKTGQFISRTTLTKFPSPPFGIETGFNSKKRISTMSTPVLLSAKAPSAHVTAALMLAVVWVAMGQGTQAQDQPKLATTVAEPVEDLGVSDEEFKTRSRSLFDGQILARFEGDASWFRIEDESIVAGRLDQPIPKNQFLATTEKFDNFEFRAEIRMRGEGRNAGIQFRSRRPNKRDEVPPHEMIGYQADAGYSAERSIWGALYDESRRRRMLQLPEPPFEVEWKRPAAGQGTATKTSEQADQDSQSATPEQTDRPEQTDWVEMRIVCHGPRIQISLNGVQTVDYIETEEGIPQVGVIALQIHSGKPAEAWYRNLRILGLD</sequence>
<feature type="region of interest" description="Disordered" evidence="1">
    <location>
        <begin position="224"/>
        <end position="265"/>
    </location>
</feature>
<protein>
    <submittedName>
        <fullName evidence="3">Protein containing DUF1080</fullName>
    </submittedName>
</protein>
<dbReference type="GO" id="GO:0016787">
    <property type="term" value="F:hydrolase activity"/>
    <property type="evidence" value="ECO:0007669"/>
    <property type="project" value="InterPro"/>
</dbReference>
<organism evidence="3 4">
    <name type="scientific">Rhodopirellula baltica WH47</name>
    <dbReference type="NCBI Taxonomy" id="991778"/>
    <lineage>
        <taxon>Bacteria</taxon>
        <taxon>Pseudomonadati</taxon>
        <taxon>Planctomycetota</taxon>
        <taxon>Planctomycetia</taxon>
        <taxon>Pirellulales</taxon>
        <taxon>Pirellulaceae</taxon>
        <taxon>Rhodopirellula</taxon>
    </lineage>
</organism>
<accession>F2B202</accession>
<feature type="region of interest" description="Disordered" evidence="1">
    <location>
        <begin position="167"/>
        <end position="186"/>
    </location>
</feature>
<comment type="caution">
    <text evidence="3">The sequence shown here is derived from an EMBL/GenBank/DDBJ whole genome shotgun (WGS) entry which is preliminary data.</text>
</comment>
<dbReference type="EMBL" id="AFAR01000315">
    <property type="protein sequence ID" value="EGF24094.1"/>
    <property type="molecule type" value="Genomic_DNA"/>
</dbReference>
<evidence type="ECO:0000313" key="4">
    <source>
        <dbReference type="Proteomes" id="UP000006222"/>
    </source>
</evidence>
<dbReference type="PATRIC" id="fig|991778.3.peg.6361"/>
<dbReference type="InterPro" id="IPR010496">
    <property type="entry name" value="AL/BT2_dom"/>
</dbReference>
<reference evidence="3 4" key="1">
    <citation type="journal article" date="2013" name="Mar. Genomics">
        <title>Expression of sulfatases in Rhodopirellula baltica and the diversity of sulfatases in the genus Rhodopirellula.</title>
        <authorList>
            <person name="Wegner C.E."/>
            <person name="Richter-Heitmann T."/>
            <person name="Klindworth A."/>
            <person name="Klockow C."/>
            <person name="Richter M."/>
            <person name="Achstetter T."/>
            <person name="Glockner F.O."/>
            <person name="Harder J."/>
        </authorList>
    </citation>
    <scope>NUCLEOTIDE SEQUENCE [LARGE SCALE GENOMIC DNA]</scope>
    <source>
        <strain evidence="3 4">WH47</strain>
    </source>
</reference>
<dbReference type="Pfam" id="PF06439">
    <property type="entry name" value="3keto-disac_hyd"/>
    <property type="match status" value="1"/>
</dbReference>
<evidence type="ECO:0000256" key="1">
    <source>
        <dbReference type="SAM" id="MobiDB-lite"/>
    </source>
</evidence>
<name>F2B202_RHOBT</name>
<feature type="domain" description="3-keto-alpha-glucoside-1,2-lyase/3-keto-2-hydroxy-glucal hydratase" evidence="2">
    <location>
        <begin position="105"/>
        <end position="322"/>
    </location>
</feature>
<gene>
    <name evidence="3" type="ORF">RBWH47_00165</name>
</gene>
<dbReference type="AlphaFoldDB" id="F2B202"/>